<name>A0A494TJK6_SPHPE</name>
<reference evidence="2 3" key="1">
    <citation type="submission" date="2018-09" db="EMBL/GenBank/DDBJ databases">
        <title>Sphingomonas peninsula sp. nov., isolated from fildes peninsula, Antarctic soil.</title>
        <authorList>
            <person name="Yingchao G."/>
        </authorList>
    </citation>
    <scope>NUCLEOTIDE SEQUENCE [LARGE SCALE GENOMIC DNA]</scope>
    <source>
        <strain evidence="2 3">YZ-8</strain>
    </source>
</reference>
<dbReference type="AlphaFoldDB" id="A0A494TJK6"/>
<sequence>MQLIIVMIQALGDVIGGAIIAIAMAWFSWNLFKIIHYPELGPVAGFFIVTASLVTTHHGSRMLPIIFIFSLISMFCGWSEAAAWRARRDERKGQRKGSNLAGVQRFW</sequence>
<evidence type="ECO:0000313" key="3">
    <source>
        <dbReference type="Proteomes" id="UP000276254"/>
    </source>
</evidence>
<protein>
    <submittedName>
        <fullName evidence="2">Uncharacterized protein</fullName>
    </submittedName>
</protein>
<feature type="transmembrane region" description="Helical" evidence="1">
    <location>
        <begin position="65"/>
        <end position="86"/>
    </location>
</feature>
<keyword evidence="3" id="KW-1185">Reference proteome</keyword>
<dbReference type="Proteomes" id="UP000276254">
    <property type="component" value="Chromosome"/>
</dbReference>
<keyword evidence="1" id="KW-0812">Transmembrane</keyword>
<accession>A0A494TJK6</accession>
<keyword evidence="1" id="KW-1133">Transmembrane helix</keyword>
<feature type="transmembrane region" description="Helical" evidence="1">
    <location>
        <begin position="6"/>
        <end position="28"/>
    </location>
</feature>
<gene>
    <name evidence="2" type="ORF">D3Y57_19395</name>
</gene>
<keyword evidence="1" id="KW-0472">Membrane</keyword>
<dbReference type="KEGG" id="spha:D3Y57_19395"/>
<dbReference type="EMBL" id="CP032829">
    <property type="protein sequence ID" value="AYJ87694.1"/>
    <property type="molecule type" value="Genomic_DNA"/>
</dbReference>
<evidence type="ECO:0000256" key="1">
    <source>
        <dbReference type="SAM" id="Phobius"/>
    </source>
</evidence>
<proteinExistence type="predicted"/>
<organism evidence="2 3">
    <name type="scientific">Sphingomonas paeninsulae</name>
    <dbReference type="NCBI Taxonomy" id="2319844"/>
    <lineage>
        <taxon>Bacteria</taxon>
        <taxon>Pseudomonadati</taxon>
        <taxon>Pseudomonadota</taxon>
        <taxon>Alphaproteobacteria</taxon>
        <taxon>Sphingomonadales</taxon>
        <taxon>Sphingomonadaceae</taxon>
        <taxon>Sphingomonas</taxon>
    </lineage>
</organism>
<feature type="transmembrane region" description="Helical" evidence="1">
    <location>
        <begin position="40"/>
        <end position="59"/>
    </location>
</feature>
<evidence type="ECO:0000313" key="2">
    <source>
        <dbReference type="EMBL" id="AYJ87694.1"/>
    </source>
</evidence>